<keyword evidence="1" id="KW-0812">Transmembrane</keyword>
<evidence type="ECO:0000313" key="3">
    <source>
        <dbReference type="Proteomes" id="UP000239485"/>
    </source>
</evidence>
<dbReference type="RefSeq" id="WP_104433969.1">
    <property type="nucleotide sequence ID" value="NZ_PTJD01000011.1"/>
</dbReference>
<organism evidence="2 3">
    <name type="scientific">Kineococcus xinjiangensis</name>
    <dbReference type="NCBI Taxonomy" id="512762"/>
    <lineage>
        <taxon>Bacteria</taxon>
        <taxon>Bacillati</taxon>
        <taxon>Actinomycetota</taxon>
        <taxon>Actinomycetes</taxon>
        <taxon>Kineosporiales</taxon>
        <taxon>Kineosporiaceae</taxon>
        <taxon>Kineococcus</taxon>
    </lineage>
</organism>
<dbReference type="Proteomes" id="UP000239485">
    <property type="component" value="Unassembled WGS sequence"/>
</dbReference>
<dbReference type="AlphaFoldDB" id="A0A2S6IFZ2"/>
<feature type="transmembrane region" description="Helical" evidence="1">
    <location>
        <begin position="59"/>
        <end position="82"/>
    </location>
</feature>
<keyword evidence="1" id="KW-0472">Membrane</keyword>
<evidence type="ECO:0000256" key="1">
    <source>
        <dbReference type="SAM" id="Phobius"/>
    </source>
</evidence>
<accession>A0A2S6IFZ2</accession>
<sequence length="138" mass="15174">MDSAGAAERPYVEPSRSRHYVSDSVEWSAVRRTSRTRPTVTTFGWRGKLVLSVLPHVVFLAWASAWSGLGAALLLGMPLFALTPFWLKHVWAAGPVECTREELRRAVDTTSAPYLPPPDRASAHPNLAYLHEAPAPDA</sequence>
<reference evidence="2 3" key="1">
    <citation type="submission" date="2018-02" db="EMBL/GenBank/DDBJ databases">
        <title>Genomic Encyclopedia of Archaeal and Bacterial Type Strains, Phase II (KMG-II): from individual species to whole genera.</title>
        <authorList>
            <person name="Goeker M."/>
        </authorList>
    </citation>
    <scope>NUCLEOTIDE SEQUENCE [LARGE SCALE GENOMIC DNA]</scope>
    <source>
        <strain evidence="2 3">DSM 22857</strain>
    </source>
</reference>
<gene>
    <name evidence="2" type="ORF">CLV92_11140</name>
</gene>
<evidence type="ECO:0000313" key="2">
    <source>
        <dbReference type="EMBL" id="PPK93123.1"/>
    </source>
</evidence>
<keyword evidence="3" id="KW-1185">Reference proteome</keyword>
<comment type="caution">
    <text evidence="2">The sequence shown here is derived from an EMBL/GenBank/DDBJ whole genome shotgun (WGS) entry which is preliminary data.</text>
</comment>
<keyword evidence="1" id="KW-1133">Transmembrane helix</keyword>
<protein>
    <submittedName>
        <fullName evidence="2">Uncharacterized protein</fullName>
    </submittedName>
</protein>
<proteinExistence type="predicted"/>
<name>A0A2S6IFZ2_9ACTN</name>
<dbReference type="EMBL" id="PTJD01000011">
    <property type="protein sequence ID" value="PPK93123.1"/>
    <property type="molecule type" value="Genomic_DNA"/>
</dbReference>